<proteinExistence type="predicted"/>
<organism evidence="2 3">
    <name type="scientific">Arachis hypogaea</name>
    <name type="common">Peanut</name>
    <dbReference type="NCBI Taxonomy" id="3818"/>
    <lineage>
        <taxon>Eukaryota</taxon>
        <taxon>Viridiplantae</taxon>
        <taxon>Streptophyta</taxon>
        <taxon>Embryophyta</taxon>
        <taxon>Tracheophyta</taxon>
        <taxon>Spermatophyta</taxon>
        <taxon>Magnoliopsida</taxon>
        <taxon>eudicotyledons</taxon>
        <taxon>Gunneridae</taxon>
        <taxon>Pentapetalae</taxon>
        <taxon>rosids</taxon>
        <taxon>fabids</taxon>
        <taxon>Fabales</taxon>
        <taxon>Fabaceae</taxon>
        <taxon>Papilionoideae</taxon>
        <taxon>50 kb inversion clade</taxon>
        <taxon>dalbergioids sensu lato</taxon>
        <taxon>Dalbergieae</taxon>
        <taxon>Pterocarpus clade</taxon>
        <taxon>Arachis</taxon>
    </lineage>
</organism>
<name>A0A6B9V958_ARAHY</name>
<feature type="region of interest" description="Disordered" evidence="1">
    <location>
        <begin position="1"/>
        <end position="55"/>
    </location>
</feature>
<evidence type="ECO:0000313" key="2">
    <source>
        <dbReference type="EMBL" id="QHN77989.1"/>
    </source>
</evidence>
<evidence type="ECO:0000256" key="1">
    <source>
        <dbReference type="SAM" id="MobiDB-lite"/>
    </source>
</evidence>
<dbReference type="AlphaFoldDB" id="A0A6B9V958"/>
<protein>
    <submittedName>
        <fullName evidence="2">Uncharacterized protein</fullName>
    </submittedName>
</protein>
<dbReference type="Proteomes" id="UP000464620">
    <property type="component" value="Chromosome B09"/>
</dbReference>
<feature type="compositionally biased region" description="Polar residues" evidence="1">
    <location>
        <begin position="12"/>
        <end position="21"/>
    </location>
</feature>
<reference evidence="2 3" key="1">
    <citation type="submission" date="2020-01" db="EMBL/GenBank/DDBJ databases">
        <title>Genome sequence of Arachis hypogaea, cultivar Shitouqi.</title>
        <authorList>
            <person name="Zhuang W."/>
            <person name="Chen H."/>
            <person name="Varshney R."/>
            <person name="Wang D."/>
            <person name="Ming R."/>
        </authorList>
    </citation>
    <scope>NUCLEOTIDE SEQUENCE [LARGE SCALE GENOMIC DNA]</scope>
    <source>
        <tissue evidence="2">Young leaf</tissue>
    </source>
</reference>
<feature type="compositionally biased region" description="Basic and acidic residues" evidence="1">
    <location>
        <begin position="43"/>
        <end position="52"/>
    </location>
</feature>
<evidence type="ECO:0000313" key="3">
    <source>
        <dbReference type="Proteomes" id="UP000464620"/>
    </source>
</evidence>
<gene>
    <name evidence="2" type="ORF">DS421_19g657620</name>
</gene>
<accession>A0A6B9V958</accession>
<sequence>MKGAAERKRTHALSSPFTGATSRVAVVEEGRSTSFRHHRRRRCREEERERSGRGRTIRAASCVRRRNRRRSCLLSLSASRRAPMAVAAEAFTVLAAGVGHQKRRVAGRRSYRSKPHPVLVLLLCLPRVVTEAVGPAVVAPRLLLRRRRPQLKPLSSWVSVAASYLVIRRRQNQARFTGRMPEFDFCSFSVAGSIYQSCS</sequence>
<dbReference type="EMBL" id="CP031001">
    <property type="protein sequence ID" value="QHN77989.1"/>
    <property type="molecule type" value="Genomic_DNA"/>
</dbReference>